<dbReference type="PATRIC" id="fig|1263870.3.peg.404"/>
<evidence type="ECO:0000313" key="2">
    <source>
        <dbReference type="Proteomes" id="UP000011885"/>
    </source>
</evidence>
<gene>
    <name evidence="1" type="ORF">RSSM_00369</name>
</gene>
<accession>M5UQF1</accession>
<keyword evidence="2" id="KW-1185">Reference proteome</keyword>
<organism evidence="1 2">
    <name type="scientific">Rhodopirellula sallentina SM41</name>
    <dbReference type="NCBI Taxonomy" id="1263870"/>
    <lineage>
        <taxon>Bacteria</taxon>
        <taxon>Pseudomonadati</taxon>
        <taxon>Planctomycetota</taxon>
        <taxon>Planctomycetia</taxon>
        <taxon>Pirellulales</taxon>
        <taxon>Pirellulaceae</taxon>
        <taxon>Rhodopirellula</taxon>
    </lineage>
</organism>
<reference evidence="1 2" key="1">
    <citation type="journal article" date="2013" name="Mar. Genomics">
        <title>Expression of sulfatases in Rhodopirellula baltica and the diversity of sulfatases in the genus Rhodopirellula.</title>
        <authorList>
            <person name="Wegner C.E."/>
            <person name="Richter-Heitmann T."/>
            <person name="Klindworth A."/>
            <person name="Klockow C."/>
            <person name="Richter M."/>
            <person name="Achstetter T."/>
            <person name="Glockner F.O."/>
            <person name="Harder J."/>
        </authorList>
    </citation>
    <scope>NUCLEOTIDE SEQUENCE [LARGE SCALE GENOMIC DNA]</scope>
    <source>
        <strain evidence="1 2">SM41</strain>
    </source>
</reference>
<proteinExistence type="predicted"/>
<dbReference type="AlphaFoldDB" id="M5UQF1"/>
<dbReference type="EMBL" id="ANOH01000033">
    <property type="protein sequence ID" value="EMI58198.1"/>
    <property type="molecule type" value="Genomic_DNA"/>
</dbReference>
<sequence>MPIVGGLDGNNRDRSDRACRVSANRAKLDSLCLLLLLDRFVLYSIALLSNFRCFNPPIRTVPVSAE</sequence>
<evidence type="ECO:0000313" key="1">
    <source>
        <dbReference type="EMBL" id="EMI58198.1"/>
    </source>
</evidence>
<protein>
    <submittedName>
        <fullName evidence="1">Uncharacterized protein</fullName>
    </submittedName>
</protein>
<dbReference type="Proteomes" id="UP000011885">
    <property type="component" value="Unassembled WGS sequence"/>
</dbReference>
<comment type="caution">
    <text evidence="1">The sequence shown here is derived from an EMBL/GenBank/DDBJ whole genome shotgun (WGS) entry which is preliminary data.</text>
</comment>
<name>M5UQF1_9BACT</name>